<dbReference type="SUPFAM" id="SSF49464">
    <property type="entry name" value="Carboxypeptidase regulatory domain-like"/>
    <property type="match status" value="1"/>
</dbReference>
<dbReference type="Pfam" id="PF13598">
    <property type="entry name" value="DUF4139"/>
    <property type="match status" value="1"/>
</dbReference>
<feature type="chain" id="PRO_5046427206" evidence="2">
    <location>
        <begin position="20"/>
        <end position="637"/>
    </location>
</feature>
<dbReference type="NCBIfam" id="TIGR02231">
    <property type="entry name" value="mucoidy inhibitor MuiA family protein"/>
    <property type="match status" value="2"/>
</dbReference>
<dbReference type="InterPro" id="IPR037291">
    <property type="entry name" value="DUF4139"/>
</dbReference>
<accession>A0ABS3YLD3</accession>
<name>A0ABS3YLD3_9BACT</name>
<keyword evidence="2" id="KW-0732">Signal</keyword>
<dbReference type="InterPro" id="IPR025554">
    <property type="entry name" value="DUF4140"/>
</dbReference>
<evidence type="ECO:0000259" key="4">
    <source>
        <dbReference type="Pfam" id="PF13600"/>
    </source>
</evidence>
<dbReference type="EMBL" id="JAGHKP010000004">
    <property type="protein sequence ID" value="MBO9155063.1"/>
    <property type="molecule type" value="Genomic_DNA"/>
</dbReference>
<dbReference type="RefSeq" id="WP_209148210.1">
    <property type="nucleotide sequence ID" value="NZ_JAGHKP010000004.1"/>
</dbReference>
<reference evidence="6" key="1">
    <citation type="submission" date="2021-03" db="EMBL/GenBank/DDBJ databases">
        <title>Assistant Professor.</title>
        <authorList>
            <person name="Huq M.A."/>
        </authorList>
    </citation>
    <scope>NUCLEOTIDE SEQUENCE [LARGE SCALE GENOMIC DNA]</scope>
    <source>
        <strain evidence="6">MAH-28</strain>
    </source>
</reference>
<dbReference type="PANTHER" id="PTHR31005:SF8">
    <property type="entry name" value="DUF4139 DOMAIN-CONTAINING PROTEIN"/>
    <property type="match status" value="1"/>
</dbReference>
<feature type="coiled-coil region" evidence="1">
    <location>
        <begin position="98"/>
        <end position="128"/>
    </location>
</feature>
<dbReference type="PANTHER" id="PTHR31005">
    <property type="entry name" value="DUF4139 DOMAIN-CONTAINING PROTEIN"/>
    <property type="match status" value="1"/>
</dbReference>
<gene>
    <name evidence="5" type="ORF">J7I43_22735</name>
</gene>
<dbReference type="Proteomes" id="UP000679126">
    <property type="component" value="Unassembled WGS sequence"/>
</dbReference>
<keyword evidence="1" id="KW-0175">Coiled coil</keyword>
<protein>
    <submittedName>
        <fullName evidence="5">Mucoidy inhibitor MuiA family protein</fullName>
    </submittedName>
</protein>
<organism evidence="5 6">
    <name type="scientific">Chitinophaga chungangae</name>
    <dbReference type="NCBI Taxonomy" id="2821488"/>
    <lineage>
        <taxon>Bacteria</taxon>
        <taxon>Pseudomonadati</taxon>
        <taxon>Bacteroidota</taxon>
        <taxon>Chitinophagia</taxon>
        <taxon>Chitinophagales</taxon>
        <taxon>Chitinophagaceae</taxon>
        <taxon>Chitinophaga</taxon>
    </lineage>
</organism>
<sequence length="637" mass="71055">MKKAFYFFVLLSLHNNAYAQTKKLNVPSSIENVTVFLQGAQITRTASTTIPSGTTTLVFPGISPELEEKSIQVQGKGAFTILSVSREKNYMSNQQKPREELVRLQAQAEILEEKLQRERNRESVFKQEEEMLKKNQDLRGTATGLKTADLKEALDFQRNRLTEVLDQLLAIQGNIRQINDQVRLNDLQRNALMQQKDSSVNDLLVTVSSKENITGKLTLRYLVKNAGWYPSYELRVENISRPMELAYKANVFQQCGEDWKNVKLSLSSGNPSENGQKPELNAWYLRTFSNMQELLRARSAAKTDDIGQVSGTVTDPAGRPITGATIRVPDRTIGTSTNEKGEFALQVPPGTKTLDVSYIGYMKQSVPVSAARIPVVMFEDTKALNEVVVVGYDKQQKRAVIGASLEGKTSGIMIRGTSTALQREDIPLDVSASFHTTSVNFDIVLPYTILSDGKPYAVAVSQNTMPTSYEYHAAPKLDAAAYLIAGVTGWEELNLLEGEASIYFEGTYLGKSLLNLQSAADTLYVSLGRDKNIVINRKLQKQYSKNQFLGGNQTSVRNWEISVRNNKQQPIRILVEDQVPMAAQGEVEVSRVSYAGASLNPVTQLVTWSLDVPVKEEKKMQLQYTVKYPKDKLVNLD</sequence>
<evidence type="ECO:0000313" key="6">
    <source>
        <dbReference type="Proteomes" id="UP000679126"/>
    </source>
</evidence>
<evidence type="ECO:0000256" key="1">
    <source>
        <dbReference type="SAM" id="Coils"/>
    </source>
</evidence>
<comment type="caution">
    <text evidence="5">The sequence shown here is derived from an EMBL/GenBank/DDBJ whole genome shotgun (WGS) entry which is preliminary data.</text>
</comment>
<dbReference type="Gene3D" id="2.60.40.1120">
    <property type="entry name" value="Carboxypeptidase-like, regulatory domain"/>
    <property type="match status" value="1"/>
</dbReference>
<dbReference type="InterPro" id="IPR008969">
    <property type="entry name" value="CarboxyPept-like_regulatory"/>
</dbReference>
<feature type="domain" description="DUF4139" evidence="3">
    <location>
        <begin position="217"/>
        <end position="630"/>
    </location>
</feature>
<proteinExistence type="predicted"/>
<keyword evidence="6" id="KW-1185">Reference proteome</keyword>
<dbReference type="Pfam" id="PF13600">
    <property type="entry name" value="DUF4140"/>
    <property type="match status" value="1"/>
</dbReference>
<dbReference type="Pfam" id="PF13715">
    <property type="entry name" value="CarbopepD_reg_2"/>
    <property type="match status" value="1"/>
</dbReference>
<feature type="domain" description="DUF4140" evidence="4">
    <location>
        <begin position="33"/>
        <end position="132"/>
    </location>
</feature>
<evidence type="ECO:0000313" key="5">
    <source>
        <dbReference type="EMBL" id="MBO9155063.1"/>
    </source>
</evidence>
<evidence type="ECO:0000259" key="3">
    <source>
        <dbReference type="Pfam" id="PF13598"/>
    </source>
</evidence>
<feature type="signal peptide" evidence="2">
    <location>
        <begin position="1"/>
        <end position="19"/>
    </location>
</feature>
<dbReference type="InterPro" id="IPR011935">
    <property type="entry name" value="CHP02231"/>
</dbReference>
<evidence type="ECO:0000256" key="2">
    <source>
        <dbReference type="SAM" id="SignalP"/>
    </source>
</evidence>